<feature type="region of interest" description="Disordered" evidence="1">
    <location>
        <begin position="63"/>
        <end position="85"/>
    </location>
</feature>
<reference evidence="2" key="1">
    <citation type="submission" date="2022-11" db="EMBL/GenBank/DDBJ databases">
        <authorList>
            <person name="Petersen C."/>
        </authorList>
    </citation>
    <scope>NUCLEOTIDE SEQUENCE</scope>
    <source>
        <strain evidence="2">IBT 22155</strain>
    </source>
</reference>
<protein>
    <submittedName>
        <fullName evidence="2">Zinc knuckle domain protein</fullName>
    </submittedName>
</protein>
<accession>A0A9W9HG00</accession>
<dbReference type="OrthoDB" id="4368587at2759"/>
<reference evidence="2" key="2">
    <citation type="journal article" date="2023" name="IMA Fungus">
        <title>Comparative genomic study of the Penicillium genus elucidates a diverse pangenome and 15 lateral gene transfer events.</title>
        <authorList>
            <person name="Petersen C."/>
            <person name="Sorensen T."/>
            <person name="Nielsen M.R."/>
            <person name="Sondergaard T.E."/>
            <person name="Sorensen J.L."/>
            <person name="Fitzpatrick D.A."/>
            <person name="Frisvad J.C."/>
            <person name="Nielsen K.L."/>
        </authorList>
    </citation>
    <scope>NUCLEOTIDE SEQUENCE</scope>
    <source>
        <strain evidence="2">IBT 22155</strain>
    </source>
</reference>
<dbReference type="GeneID" id="81400660"/>
<dbReference type="EMBL" id="JAPQKL010000001">
    <property type="protein sequence ID" value="KAJ5146182.1"/>
    <property type="molecule type" value="Genomic_DNA"/>
</dbReference>
<dbReference type="Proteomes" id="UP001149079">
    <property type="component" value="Unassembled WGS sequence"/>
</dbReference>
<evidence type="ECO:0000256" key="1">
    <source>
        <dbReference type="SAM" id="MobiDB-lite"/>
    </source>
</evidence>
<evidence type="ECO:0000313" key="2">
    <source>
        <dbReference type="EMBL" id="KAJ5146182.1"/>
    </source>
</evidence>
<comment type="caution">
    <text evidence="2">The sequence shown here is derived from an EMBL/GenBank/DDBJ whole genome shotgun (WGS) entry which is preliminary data.</text>
</comment>
<dbReference type="AlphaFoldDB" id="A0A9W9HG00"/>
<dbReference type="RefSeq" id="XP_056526656.1">
    <property type="nucleotide sequence ID" value="XM_056661490.1"/>
</dbReference>
<proteinExistence type="predicted"/>
<gene>
    <name evidence="2" type="ORF">N7515_000746</name>
</gene>
<organism evidence="2 3">
    <name type="scientific">Penicillium bovifimosum</name>
    <dbReference type="NCBI Taxonomy" id="126998"/>
    <lineage>
        <taxon>Eukaryota</taxon>
        <taxon>Fungi</taxon>
        <taxon>Dikarya</taxon>
        <taxon>Ascomycota</taxon>
        <taxon>Pezizomycotina</taxon>
        <taxon>Eurotiomycetes</taxon>
        <taxon>Eurotiomycetidae</taxon>
        <taxon>Eurotiales</taxon>
        <taxon>Aspergillaceae</taxon>
        <taxon>Penicillium</taxon>
    </lineage>
</organism>
<keyword evidence="3" id="KW-1185">Reference proteome</keyword>
<name>A0A9W9HG00_9EURO</name>
<sequence length="114" mass="12974">MSVPTAPELDDDSQLVSERETIKKLKAACRKADQWAEKHASIFDPKKYDLMHFVTTKEVDPEYTPLTHTTKQHGDSDEDSGTLPRLLARSRSGIPPSLQFTIFVERHDTCNMIM</sequence>
<evidence type="ECO:0000313" key="3">
    <source>
        <dbReference type="Proteomes" id="UP001149079"/>
    </source>
</evidence>